<gene>
    <name evidence="1" type="ORF">A5888_001707</name>
    <name evidence="2" type="ORF">A5888_002944</name>
</gene>
<name>A0A242K920_9ENTE</name>
<evidence type="ECO:0000313" key="3">
    <source>
        <dbReference type="Proteomes" id="UP000195141"/>
    </source>
</evidence>
<dbReference type="AlphaFoldDB" id="A0A242K920"/>
<dbReference type="EMBL" id="CP147247">
    <property type="protein sequence ID" value="WYJ91176.1"/>
    <property type="molecule type" value="Genomic_DNA"/>
</dbReference>
<reference evidence="2" key="2">
    <citation type="submission" date="2017-05" db="EMBL/GenBank/DDBJ databases">
        <authorList>
            <consortium name="The Broad Institute Genomics Platform"/>
            <consortium name="The Broad Institute Genomic Center for Infectious Diseases"/>
            <person name="Earl A."/>
            <person name="Manson A."/>
            <person name="Schwartman J."/>
            <person name="Gilmore M."/>
            <person name="Abouelleil A."/>
            <person name="Cao P."/>
            <person name="Chapman S."/>
            <person name="Cusick C."/>
            <person name="Shea T."/>
            <person name="Young S."/>
            <person name="Neafsey D."/>
            <person name="Nusbaum C."/>
            <person name="Birren B."/>
        </authorList>
    </citation>
    <scope>NUCLEOTIDE SEQUENCE</scope>
    <source>
        <strain evidence="2">9E7_DIV0242</strain>
    </source>
</reference>
<reference evidence="2" key="3">
    <citation type="submission" date="2024-03" db="EMBL/GenBank/DDBJ databases">
        <title>The Genome Sequence of Enterococcus sp. DIV0242b.</title>
        <authorList>
            <consortium name="The Broad Institute Genomics Platform"/>
            <consortium name="The Broad Institute Microbial Omics Core"/>
            <consortium name="The Broad Institute Genomic Center for Infectious Diseases"/>
            <person name="Earl A."/>
            <person name="Manson A."/>
            <person name="Gilmore M."/>
            <person name="Schwartman J."/>
            <person name="Shea T."/>
            <person name="Abouelleil A."/>
            <person name="Cao P."/>
            <person name="Chapman S."/>
            <person name="Cusick C."/>
            <person name="Young S."/>
            <person name="Neafsey D."/>
            <person name="Nusbaum C."/>
            <person name="Birren B."/>
        </authorList>
    </citation>
    <scope>NUCLEOTIDE SEQUENCE</scope>
    <source>
        <strain evidence="2">9E7_DIV0242</strain>
    </source>
</reference>
<dbReference type="EMBL" id="NGMM01000002">
    <property type="protein sequence ID" value="OTP17569.1"/>
    <property type="molecule type" value="Genomic_DNA"/>
</dbReference>
<keyword evidence="3" id="KW-1185">Reference proteome</keyword>
<evidence type="ECO:0000313" key="1">
    <source>
        <dbReference type="EMBL" id="OTP17569.1"/>
    </source>
</evidence>
<proteinExistence type="predicted"/>
<sequence>MTWADKLEGKKQQAKRLMDKLPGPTPTLWYYVGGSDFPKKESKELWDYIESLQKKVKQDEKNN</sequence>
<dbReference type="Proteomes" id="UP000195141">
    <property type="component" value="Chromosome"/>
</dbReference>
<organism evidence="1">
    <name type="scientific">Candidatus Enterococcus clewellii</name>
    <dbReference type="NCBI Taxonomy" id="1834193"/>
    <lineage>
        <taxon>Bacteria</taxon>
        <taxon>Bacillati</taxon>
        <taxon>Bacillota</taxon>
        <taxon>Bacilli</taxon>
        <taxon>Lactobacillales</taxon>
        <taxon>Enterococcaceae</taxon>
        <taxon>Enterococcus</taxon>
    </lineage>
</organism>
<dbReference type="RefSeq" id="WP_086348768.1">
    <property type="nucleotide sequence ID" value="NZ_CP147247.1"/>
</dbReference>
<reference evidence="1" key="1">
    <citation type="submission" date="2017-05" db="EMBL/GenBank/DDBJ databases">
        <title>The Genome Sequence of Enterococcus sp. 9E7_DIV0242.</title>
        <authorList>
            <consortium name="The Broad Institute Genomics Platform"/>
            <consortium name="The Broad Institute Genomic Center for Infectious Diseases"/>
            <person name="Earl A."/>
            <person name="Manson A."/>
            <person name="Schwartman J."/>
            <person name="Gilmore M."/>
            <person name="Abouelleil A."/>
            <person name="Cao P."/>
            <person name="Chapman S."/>
            <person name="Cusick C."/>
            <person name="Shea T."/>
            <person name="Young S."/>
            <person name="Neafsey D."/>
            <person name="Nusbaum C."/>
            <person name="Birren B."/>
        </authorList>
    </citation>
    <scope>NUCLEOTIDE SEQUENCE [LARGE SCALE GENOMIC DNA]</scope>
    <source>
        <strain evidence="1">9E7_DIV0242</strain>
    </source>
</reference>
<evidence type="ECO:0000313" key="2">
    <source>
        <dbReference type="EMBL" id="WYJ91176.1"/>
    </source>
</evidence>
<accession>A0A242K920</accession>
<protein>
    <submittedName>
        <fullName evidence="1">Uncharacterized protein</fullName>
    </submittedName>
</protein>